<dbReference type="EMBL" id="JBHUGD010000003">
    <property type="protein sequence ID" value="MFD1946460.1"/>
    <property type="molecule type" value="Genomic_DNA"/>
</dbReference>
<evidence type="ECO:0000259" key="3">
    <source>
        <dbReference type="Pfam" id="PF00534"/>
    </source>
</evidence>
<sequence length="362" mass="38988">MPVGLGGTPVNLLARALIDRGHHVTLLTCSPAVTELNWWRSDAMDVGIVPWRARARDRALTGFATEIRYLRKAALESRVDVLHAHWTYEYALAALGTQTPTVVTIHDAPWAVLRHHRDAYRVIRLLMALRVRLRSPRLTAVSPYVGNQWQRSMGGSGRITVVPNIAHGYTGEPVGRVTGRILTVGNSDPLKNVADALKAFQLARRSAPELTMRLVGPGLEADGALARSISASRGVAGIEFLGSLTHDALMTEMASAQLLLHPSLEEAQCMVLNEALASGLTIIAGEESGGVPWSLANGAAGMLVDVTSPIDMADAILHLTRAPQARQALRMEGLKLAADRYSASAVASAYITVYEEILGLQH</sequence>
<evidence type="ECO:0000313" key="5">
    <source>
        <dbReference type="EMBL" id="MFD1946460.1"/>
    </source>
</evidence>
<keyword evidence="2 5" id="KW-0808">Transferase</keyword>
<dbReference type="InterPro" id="IPR028098">
    <property type="entry name" value="Glyco_trans_4-like_N"/>
</dbReference>
<dbReference type="CDD" id="cd03801">
    <property type="entry name" value="GT4_PimA-like"/>
    <property type="match status" value="1"/>
</dbReference>
<dbReference type="InterPro" id="IPR001296">
    <property type="entry name" value="Glyco_trans_1"/>
</dbReference>
<dbReference type="EC" id="2.4.-.-" evidence="5"/>
<keyword evidence="1 5" id="KW-0328">Glycosyltransferase</keyword>
<organism evidence="5 6">
    <name type="scientific">Nocardioides aestuarii</name>
    <dbReference type="NCBI Taxonomy" id="252231"/>
    <lineage>
        <taxon>Bacteria</taxon>
        <taxon>Bacillati</taxon>
        <taxon>Actinomycetota</taxon>
        <taxon>Actinomycetes</taxon>
        <taxon>Propionibacteriales</taxon>
        <taxon>Nocardioidaceae</taxon>
        <taxon>Nocardioides</taxon>
    </lineage>
</organism>
<evidence type="ECO:0000256" key="2">
    <source>
        <dbReference type="ARBA" id="ARBA00022679"/>
    </source>
</evidence>
<accession>A0ABW4TJ60</accession>
<evidence type="ECO:0000313" key="6">
    <source>
        <dbReference type="Proteomes" id="UP001597351"/>
    </source>
</evidence>
<protein>
    <submittedName>
        <fullName evidence="5">Glycosyltransferase family 4 protein</fullName>
        <ecNumber evidence="5">2.4.-.-</ecNumber>
    </submittedName>
</protein>
<dbReference type="Pfam" id="PF13439">
    <property type="entry name" value="Glyco_transf_4"/>
    <property type="match status" value="1"/>
</dbReference>
<dbReference type="PANTHER" id="PTHR12526:SF637">
    <property type="entry name" value="GLYCOSYLTRANSFERASE EPSF-RELATED"/>
    <property type="match status" value="1"/>
</dbReference>
<dbReference type="Gene3D" id="3.40.50.2000">
    <property type="entry name" value="Glycogen Phosphorylase B"/>
    <property type="match status" value="2"/>
</dbReference>
<dbReference type="Proteomes" id="UP001597351">
    <property type="component" value="Unassembled WGS sequence"/>
</dbReference>
<dbReference type="PANTHER" id="PTHR12526">
    <property type="entry name" value="GLYCOSYLTRANSFERASE"/>
    <property type="match status" value="1"/>
</dbReference>
<comment type="caution">
    <text evidence="5">The sequence shown here is derived from an EMBL/GenBank/DDBJ whole genome shotgun (WGS) entry which is preliminary data.</text>
</comment>
<keyword evidence="6" id="KW-1185">Reference proteome</keyword>
<evidence type="ECO:0000259" key="4">
    <source>
        <dbReference type="Pfam" id="PF13439"/>
    </source>
</evidence>
<feature type="domain" description="Glycosyl transferase family 1" evidence="3">
    <location>
        <begin position="181"/>
        <end position="330"/>
    </location>
</feature>
<evidence type="ECO:0000256" key="1">
    <source>
        <dbReference type="ARBA" id="ARBA00022676"/>
    </source>
</evidence>
<dbReference type="RefSeq" id="WP_343920900.1">
    <property type="nucleotide sequence ID" value="NZ_BAAAJT010000002.1"/>
</dbReference>
<proteinExistence type="predicted"/>
<reference evidence="6" key="1">
    <citation type="journal article" date="2019" name="Int. J. Syst. Evol. Microbiol.">
        <title>The Global Catalogue of Microorganisms (GCM) 10K type strain sequencing project: providing services to taxonomists for standard genome sequencing and annotation.</title>
        <authorList>
            <consortium name="The Broad Institute Genomics Platform"/>
            <consortium name="The Broad Institute Genome Sequencing Center for Infectious Disease"/>
            <person name="Wu L."/>
            <person name="Ma J."/>
        </authorList>
    </citation>
    <scope>NUCLEOTIDE SEQUENCE [LARGE SCALE GENOMIC DNA]</scope>
    <source>
        <strain evidence="6">CGMCC 1.12477</strain>
    </source>
</reference>
<feature type="domain" description="Glycosyltransferase subfamily 4-like N-terminal" evidence="4">
    <location>
        <begin position="12"/>
        <end position="164"/>
    </location>
</feature>
<gene>
    <name evidence="5" type="ORF">ACFSDE_06620</name>
</gene>
<dbReference type="SUPFAM" id="SSF53756">
    <property type="entry name" value="UDP-Glycosyltransferase/glycogen phosphorylase"/>
    <property type="match status" value="1"/>
</dbReference>
<name>A0ABW4TJ60_9ACTN</name>
<dbReference type="Pfam" id="PF00534">
    <property type="entry name" value="Glycos_transf_1"/>
    <property type="match status" value="1"/>
</dbReference>
<dbReference type="GO" id="GO:0016757">
    <property type="term" value="F:glycosyltransferase activity"/>
    <property type="evidence" value="ECO:0007669"/>
    <property type="project" value="UniProtKB-KW"/>
</dbReference>